<dbReference type="GO" id="GO:0016462">
    <property type="term" value="F:pyrophosphatase activity"/>
    <property type="evidence" value="ECO:0007669"/>
    <property type="project" value="TreeGrafter"/>
</dbReference>
<feature type="domain" description="Ppx/GppA phosphatase N-terminal" evidence="1">
    <location>
        <begin position="24"/>
        <end position="302"/>
    </location>
</feature>
<dbReference type="EMBL" id="CP001089">
    <property type="protein sequence ID" value="ACD95567.1"/>
    <property type="molecule type" value="Genomic_DNA"/>
</dbReference>
<reference evidence="2 3" key="1">
    <citation type="submission" date="2008-05" db="EMBL/GenBank/DDBJ databases">
        <title>Complete sequence of chromosome of Geobacter lovleyi SZ.</title>
        <authorList>
            <consortium name="US DOE Joint Genome Institute"/>
            <person name="Lucas S."/>
            <person name="Copeland A."/>
            <person name="Lapidus A."/>
            <person name="Glavina del Rio T."/>
            <person name="Dalin E."/>
            <person name="Tice H."/>
            <person name="Bruce D."/>
            <person name="Goodwin L."/>
            <person name="Pitluck S."/>
            <person name="Chertkov O."/>
            <person name="Meincke L."/>
            <person name="Brettin T."/>
            <person name="Detter J.C."/>
            <person name="Han C."/>
            <person name="Tapia R."/>
            <person name="Kuske C.R."/>
            <person name="Schmutz J."/>
            <person name="Larimer F."/>
            <person name="Land M."/>
            <person name="Hauser L."/>
            <person name="Kyrpides N."/>
            <person name="Mikhailova N."/>
            <person name="Sung Y."/>
            <person name="Fletcher K.E."/>
            <person name="Ritalahti K.M."/>
            <person name="Loeffler F.E."/>
            <person name="Richardson P."/>
        </authorList>
    </citation>
    <scope>NUCLEOTIDE SEQUENCE [LARGE SCALE GENOMIC DNA]</scope>
    <source>
        <strain evidence="3">ATCC BAA-1151 / DSM 17278 / SZ</strain>
    </source>
</reference>
<dbReference type="HOGENOM" id="CLU_025908_1_2_7"/>
<evidence type="ECO:0000313" key="3">
    <source>
        <dbReference type="Proteomes" id="UP000002420"/>
    </source>
</evidence>
<dbReference type="InterPro" id="IPR003695">
    <property type="entry name" value="Ppx_GppA_N"/>
</dbReference>
<dbReference type="AlphaFoldDB" id="B3E1R7"/>
<dbReference type="eggNOG" id="COG0248">
    <property type="taxonomic scope" value="Bacteria"/>
</dbReference>
<dbReference type="KEGG" id="glo:Glov_1851"/>
<dbReference type="PANTHER" id="PTHR30005">
    <property type="entry name" value="EXOPOLYPHOSPHATASE"/>
    <property type="match status" value="1"/>
</dbReference>
<dbReference type="Gene3D" id="3.30.420.40">
    <property type="match status" value="1"/>
</dbReference>
<accession>B3E1R7</accession>
<dbReference type="SUPFAM" id="SSF53067">
    <property type="entry name" value="Actin-like ATPase domain"/>
    <property type="match status" value="2"/>
</dbReference>
<dbReference type="RefSeq" id="WP_012469906.1">
    <property type="nucleotide sequence ID" value="NC_010814.1"/>
</dbReference>
<keyword evidence="3" id="KW-1185">Reference proteome</keyword>
<evidence type="ECO:0000259" key="1">
    <source>
        <dbReference type="Pfam" id="PF02541"/>
    </source>
</evidence>
<dbReference type="PANTHER" id="PTHR30005:SF0">
    <property type="entry name" value="RETROGRADE REGULATION PROTEIN 2"/>
    <property type="match status" value="1"/>
</dbReference>
<dbReference type="Gene3D" id="3.30.420.150">
    <property type="entry name" value="Exopolyphosphatase. Domain 2"/>
    <property type="match status" value="1"/>
</dbReference>
<dbReference type="OrthoDB" id="9793035at2"/>
<evidence type="ECO:0000313" key="2">
    <source>
        <dbReference type="EMBL" id="ACD95567.1"/>
    </source>
</evidence>
<organism evidence="2 3">
    <name type="scientific">Trichlorobacter lovleyi (strain ATCC BAA-1151 / DSM 17278 / SZ)</name>
    <name type="common">Geobacter lovleyi</name>
    <dbReference type="NCBI Taxonomy" id="398767"/>
    <lineage>
        <taxon>Bacteria</taxon>
        <taxon>Pseudomonadati</taxon>
        <taxon>Thermodesulfobacteriota</taxon>
        <taxon>Desulfuromonadia</taxon>
        <taxon>Geobacterales</taxon>
        <taxon>Geobacteraceae</taxon>
        <taxon>Trichlorobacter</taxon>
    </lineage>
</organism>
<dbReference type="STRING" id="398767.Glov_1851"/>
<protein>
    <submittedName>
        <fullName evidence="2">Ppx/GppA phosphatase</fullName>
    </submittedName>
</protein>
<name>B3E1R7_TRIL1</name>
<dbReference type="InterPro" id="IPR043129">
    <property type="entry name" value="ATPase_NBD"/>
</dbReference>
<dbReference type="InterPro" id="IPR050273">
    <property type="entry name" value="GppA/Ppx_hydrolase"/>
</dbReference>
<sequence length="311" mass="33388">MSRRIAAIDFGTNTARLLIADLADDGQFEQVALQRTIVRLGGGFSRETGLADDAIQRARLCLHRFADTIHKHGVGSVRAVATSAVRDAVNGPAFVDQMVQETGIRLGVIDGLTEGRIALAGVLTGLDQQPEQVLLFDVGGGSTEYTIARGTCPLFVHSLPLGVVRLTEGKADPAAMADKIGRELDSLHQQMAQAQMALSPDTLLVGTAGTATTLAAISLGMAEYDYRKVNNCMLELQEIQRIYELLLPLSPEQRLSVAGLEKGREDLIIAGSLITLLTLQRFGFKSMKVSDYGLLEGLVVSDIALIDQMQS</sequence>
<gene>
    <name evidence="2" type="ordered locus">Glov_1851</name>
</gene>
<dbReference type="Pfam" id="PF02541">
    <property type="entry name" value="Ppx-GppA"/>
    <property type="match status" value="1"/>
</dbReference>
<dbReference type="Proteomes" id="UP000002420">
    <property type="component" value="Chromosome"/>
</dbReference>
<dbReference type="CDD" id="cd24054">
    <property type="entry name" value="ASKHA_NBD_AaPPX-GppA_MtPPX2-like"/>
    <property type="match status" value="1"/>
</dbReference>
<proteinExistence type="predicted"/>